<gene>
    <name evidence="2" type="ORF">GH741_17175</name>
</gene>
<reference evidence="2" key="1">
    <citation type="submission" date="2019-11" db="EMBL/GenBank/DDBJ databases">
        <authorList>
            <person name="Li J."/>
        </authorList>
    </citation>
    <scope>NUCLEOTIDE SEQUENCE</scope>
    <source>
        <strain evidence="2">B6B</strain>
    </source>
</reference>
<feature type="domain" description="Regulatory protein YycH" evidence="1">
    <location>
        <begin position="4"/>
        <end position="434"/>
    </location>
</feature>
<dbReference type="EMBL" id="WJNG01000015">
    <property type="protein sequence ID" value="MRH44378.1"/>
    <property type="molecule type" value="Genomic_DNA"/>
</dbReference>
<dbReference type="Proteomes" id="UP000799092">
    <property type="component" value="Unassembled WGS sequence"/>
</dbReference>
<dbReference type="Gene3D" id="3.30.310.160">
    <property type="entry name" value="YycH protein, domain 2"/>
    <property type="match status" value="1"/>
</dbReference>
<dbReference type="Pfam" id="PF07435">
    <property type="entry name" value="YycH"/>
    <property type="match status" value="1"/>
</dbReference>
<dbReference type="InterPro" id="IPR042274">
    <property type="entry name" value="YycH/YycI_2"/>
</dbReference>
<evidence type="ECO:0000259" key="1">
    <source>
        <dbReference type="Pfam" id="PF07435"/>
    </source>
</evidence>
<keyword evidence="3" id="KW-1185">Reference proteome</keyword>
<dbReference type="AlphaFoldDB" id="A0A6A8DF89"/>
<organism evidence="2 3">
    <name type="scientific">Aquibacillus halophilus</name>
    <dbReference type="NCBI Taxonomy" id="930132"/>
    <lineage>
        <taxon>Bacteria</taxon>
        <taxon>Bacillati</taxon>
        <taxon>Bacillota</taxon>
        <taxon>Bacilli</taxon>
        <taxon>Bacillales</taxon>
        <taxon>Bacillaceae</taxon>
        <taxon>Aquibacillus</taxon>
    </lineage>
</organism>
<evidence type="ECO:0000313" key="3">
    <source>
        <dbReference type="Proteomes" id="UP000799092"/>
    </source>
</evidence>
<sequence length="448" mass="51725">MKLETFKSISLVFLIVLSLLLTLGIWNYHPDYDYDTDDRSAIEAKIEDGHVETKKSIIEPSSIIFHQGENHYGFAQKSKEEELYSYMQTWSLYDINTTPIDEDTDFSTETNSVEVIFPTEIPVEILQDIFTVDEEIITGRAFDRMLVMLNEDLTIGQLVFSHKKTDMKFSANIQNMDEVRQQINSFKNQSTLQEFLSFGAGDSSPIYVPREVEMYRRPLTAKSISKTTLRNVLFNNPSAVRSSELITGEDKYTDGQTAEMVVYDDYYMEYTNPTSSENRLMDGRQLINQTLEFVNDHEGWTTDVKDEYVLYGLDVQSKTALFRLTYDGIPVFERDSLSTIMVTLRNQNVYQYNRPLIQLGLTFEYESEKENLQTGQQVITFLQNSRRYATTSIEDVAIGYKIEEQSAIQYAFVLTPKWFINVNNNWEEIDFIDEQISIGGVNNAMGSN</sequence>
<dbReference type="CDD" id="cd15787">
    <property type="entry name" value="YycH_N"/>
    <property type="match status" value="1"/>
</dbReference>
<name>A0A6A8DF89_9BACI</name>
<dbReference type="InterPro" id="IPR009996">
    <property type="entry name" value="YycH"/>
</dbReference>
<dbReference type="OrthoDB" id="2382185at2"/>
<evidence type="ECO:0000313" key="2">
    <source>
        <dbReference type="EMBL" id="MRH44378.1"/>
    </source>
</evidence>
<comment type="caution">
    <text evidence="2">The sequence shown here is derived from an EMBL/GenBank/DDBJ whole genome shotgun (WGS) entry which is preliminary data.</text>
</comment>
<proteinExistence type="predicted"/>
<protein>
    <recommendedName>
        <fullName evidence="1">Regulatory protein YycH domain-containing protein</fullName>
    </recommendedName>
</protein>
<accession>A0A6A8DF89</accession>
<dbReference type="RefSeq" id="WP_153737979.1">
    <property type="nucleotide sequence ID" value="NZ_WJNG01000015.1"/>
</dbReference>